<protein>
    <submittedName>
        <fullName evidence="1">Uncharacterized protein</fullName>
    </submittedName>
</protein>
<evidence type="ECO:0000313" key="1">
    <source>
        <dbReference type="EMBL" id="GBP43575.1"/>
    </source>
</evidence>
<evidence type="ECO:0000313" key="2">
    <source>
        <dbReference type="Proteomes" id="UP000299102"/>
    </source>
</evidence>
<dbReference type="EMBL" id="BGZK01000438">
    <property type="protein sequence ID" value="GBP43575.1"/>
    <property type="molecule type" value="Genomic_DNA"/>
</dbReference>
<organism evidence="1 2">
    <name type="scientific">Eumeta variegata</name>
    <name type="common">Bagworm moth</name>
    <name type="synonym">Eumeta japonica</name>
    <dbReference type="NCBI Taxonomy" id="151549"/>
    <lineage>
        <taxon>Eukaryota</taxon>
        <taxon>Metazoa</taxon>
        <taxon>Ecdysozoa</taxon>
        <taxon>Arthropoda</taxon>
        <taxon>Hexapoda</taxon>
        <taxon>Insecta</taxon>
        <taxon>Pterygota</taxon>
        <taxon>Neoptera</taxon>
        <taxon>Endopterygota</taxon>
        <taxon>Lepidoptera</taxon>
        <taxon>Glossata</taxon>
        <taxon>Ditrysia</taxon>
        <taxon>Tineoidea</taxon>
        <taxon>Psychidae</taxon>
        <taxon>Oiketicinae</taxon>
        <taxon>Eumeta</taxon>
    </lineage>
</organism>
<sequence>MPRCLTKRHPYGSHALTASPCRYGRVSNEGVKAPGFRHSSHKLFRSVGLRACTSVWGTAHSRSRGDSYATFALFPVIYSGYRAVCTPTRTVSAPRERSRRKGFMTFAKLALPVPSGHVDEAYKAFGLKAGALIFQEAFSPCESNISRAHGLPWFFPSPLRTGRIIKKNN</sequence>
<gene>
    <name evidence="1" type="ORF">EVAR_87492_1</name>
</gene>
<dbReference type="Proteomes" id="UP000299102">
    <property type="component" value="Unassembled WGS sequence"/>
</dbReference>
<name>A0A4C1W0I3_EUMVA</name>
<proteinExistence type="predicted"/>
<dbReference type="AlphaFoldDB" id="A0A4C1W0I3"/>
<accession>A0A4C1W0I3</accession>
<keyword evidence="2" id="KW-1185">Reference proteome</keyword>
<comment type="caution">
    <text evidence="1">The sequence shown here is derived from an EMBL/GenBank/DDBJ whole genome shotgun (WGS) entry which is preliminary data.</text>
</comment>
<reference evidence="1 2" key="1">
    <citation type="journal article" date="2019" name="Commun. Biol.">
        <title>The bagworm genome reveals a unique fibroin gene that provides high tensile strength.</title>
        <authorList>
            <person name="Kono N."/>
            <person name="Nakamura H."/>
            <person name="Ohtoshi R."/>
            <person name="Tomita M."/>
            <person name="Numata K."/>
            <person name="Arakawa K."/>
        </authorList>
    </citation>
    <scope>NUCLEOTIDE SEQUENCE [LARGE SCALE GENOMIC DNA]</scope>
</reference>